<feature type="compositionally biased region" description="Basic and acidic residues" evidence="1">
    <location>
        <begin position="76"/>
        <end position="88"/>
    </location>
</feature>
<feature type="region of interest" description="Disordered" evidence="1">
    <location>
        <begin position="58"/>
        <end position="88"/>
    </location>
</feature>
<evidence type="ECO:0000313" key="2">
    <source>
        <dbReference type="EMBL" id="GBP20498.1"/>
    </source>
</evidence>
<sequence>MMGGRFEEGRGPIVVTYRKTEKRMESLRGGFCRKTSCEEEDYEKIDEDIVLPSKKSAQAQVVPEPNVGIGHTALHTRTDGHARAHENE</sequence>
<dbReference type="AlphaFoldDB" id="A0A4C1U2L9"/>
<evidence type="ECO:0000313" key="3">
    <source>
        <dbReference type="Proteomes" id="UP000299102"/>
    </source>
</evidence>
<reference evidence="2 3" key="1">
    <citation type="journal article" date="2019" name="Commun. Biol.">
        <title>The bagworm genome reveals a unique fibroin gene that provides high tensile strength.</title>
        <authorList>
            <person name="Kono N."/>
            <person name="Nakamura H."/>
            <person name="Ohtoshi R."/>
            <person name="Tomita M."/>
            <person name="Numata K."/>
            <person name="Arakawa K."/>
        </authorList>
    </citation>
    <scope>NUCLEOTIDE SEQUENCE [LARGE SCALE GENOMIC DNA]</scope>
</reference>
<organism evidence="2 3">
    <name type="scientific">Eumeta variegata</name>
    <name type="common">Bagworm moth</name>
    <name type="synonym">Eumeta japonica</name>
    <dbReference type="NCBI Taxonomy" id="151549"/>
    <lineage>
        <taxon>Eukaryota</taxon>
        <taxon>Metazoa</taxon>
        <taxon>Ecdysozoa</taxon>
        <taxon>Arthropoda</taxon>
        <taxon>Hexapoda</taxon>
        <taxon>Insecta</taxon>
        <taxon>Pterygota</taxon>
        <taxon>Neoptera</taxon>
        <taxon>Endopterygota</taxon>
        <taxon>Lepidoptera</taxon>
        <taxon>Glossata</taxon>
        <taxon>Ditrysia</taxon>
        <taxon>Tineoidea</taxon>
        <taxon>Psychidae</taxon>
        <taxon>Oiketicinae</taxon>
        <taxon>Eumeta</taxon>
    </lineage>
</organism>
<comment type="caution">
    <text evidence="2">The sequence shown here is derived from an EMBL/GenBank/DDBJ whole genome shotgun (WGS) entry which is preliminary data.</text>
</comment>
<proteinExistence type="predicted"/>
<name>A0A4C1U2L9_EUMVA</name>
<evidence type="ECO:0000256" key="1">
    <source>
        <dbReference type="SAM" id="MobiDB-lite"/>
    </source>
</evidence>
<dbReference type="Proteomes" id="UP000299102">
    <property type="component" value="Unassembled WGS sequence"/>
</dbReference>
<protein>
    <submittedName>
        <fullName evidence="2">Uncharacterized protein</fullName>
    </submittedName>
</protein>
<accession>A0A4C1U2L9</accession>
<keyword evidence="3" id="KW-1185">Reference proteome</keyword>
<gene>
    <name evidence="2" type="ORF">EVAR_78875_1</name>
</gene>
<dbReference type="EMBL" id="BGZK01000119">
    <property type="protein sequence ID" value="GBP20498.1"/>
    <property type="molecule type" value="Genomic_DNA"/>
</dbReference>